<organism evidence="1 2">
    <name type="scientific">Sphingobium vermicomposti</name>
    <dbReference type="NCBI Taxonomy" id="529005"/>
    <lineage>
        <taxon>Bacteria</taxon>
        <taxon>Pseudomonadati</taxon>
        <taxon>Pseudomonadota</taxon>
        <taxon>Alphaproteobacteria</taxon>
        <taxon>Sphingomonadales</taxon>
        <taxon>Sphingomonadaceae</taxon>
        <taxon>Sphingobium</taxon>
    </lineage>
</organism>
<evidence type="ECO:0000313" key="2">
    <source>
        <dbReference type="Proteomes" id="UP000576821"/>
    </source>
</evidence>
<dbReference type="InterPro" id="IPR008775">
    <property type="entry name" value="Phytyl_CoA_dOase-like"/>
</dbReference>
<reference evidence="1 2" key="1">
    <citation type="submission" date="2020-03" db="EMBL/GenBank/DDBJ databases">
        <title>Genomic Encyclopedia of Type Strains, Phase IV (KMG-IV): sequencing the most valuable type-strain genomes for metagenomic binning, comparative biology and taxonomic classification.</title>
        <authorList>
            <person name="Goeker M."/>
        </authorList>
    </citation>
    <scope>NUCLEOTIDE SEQUENCE [LARGE SCALE GENOMIC DNA]</scope>
    <source>
        <strain evidence="1 2">DSM 21299</strain>
    </source>
</reference>
<evidence type="ECO:0000313" key="1">
    <source>
        <dbReference type="EMBL" id="NIJ17874.1"/>
    </source>
</evidence>
<keyword evidence="2" id="KW-1185">Reference proteome</keyword>
<accession>A0A846MCI5</accession>
<dbReference type="PANTHER" id="PTHR37563">
    <property type="entry name" value="PHYTANOYL-COA DIOXYGENASE FAMILY PROTEIN (AFU_ORTHOLOGUE AFUA_2G03330)"/>
    <property type="match status" value="1"/>
</dbReference>
<dbReference type="Gene3D" id="2.60.120.620">
    <property type="entry name" value="q2cbj1_9rhob like domain"/>
    <property type="match status" value="1"/>
</dbReference>
<dbReference type="RefSeq" id="WP_167304726.1">
    <property type="nucleotide sequence ID" value="NZ_JAASQR010000004.1"/>
</dbReference>
<dbReference type="Pfam" id="PF05721">
    <property type="entry name" value="PhyH"/>
    <property type="match status" value="1"/>
</dbReference>
<dbReference type="SUPFAM" id="SSF51197">
    <property type="entry name" value="Clavaminate synthase-like"/>
    <property type="match status" value="1"/>
</dbReference>
<dbReference type="PANTHER" id="PTHR37563:SF2">
    <property type="entry name" value="PHYTANOYL-COA DIOXYGENASE FAMILY PROTEIN (AFU_ORTHOLOGUE AFUA_2G03330)"/>
    <property type="match status" value="1"/>
</dbReference>
<dbReference type="AlphaFoldDB" id="A0A846MCI5"/>
<gene>
    <name evidence="1" type="ORF">FHS54_002874</name>
</gene>
<sequence length="264" mass="28932">MSIQHLPNTASIAEAEAVVREHGHVIIDNLASHEIIDQLVAEMQPYVEQSPVGERPWGYKTRRTGRLMARSPVARDLVRHPLMLGLVKSLLSHAPGIQLAVTDMITLDPGAEAQPLHRDELAFGNFPFPPDYEVAYNVIWALTDFTEENGATRIVPGSHKNPLVDHSGDATVPAEMTKGSVIIFSAKIWHGGGSNVSTGPRRAQSFNFTVNWLRQEENQFIACPPKTARTLPEDLLKLMGYETIYGVGHAGGQTDPLAALFEDA</sequence>
<dbReference type="Proteomes" id="UP000576821">
    <property type="component" value="Unassembled WGS sequence"/>
</dbReference>
<comment type="caution">
    <text evidence="1">The sequence shown here is derived from an EMBL/GenBank/DDBJ whole genome shotgun (WGS) entry which is preliminary data.</text>
</comment>
<dbReference type="InterPro" id="IPR051961">
    <property type="entry name" value="Fungal_Metabolite_Diox"/>
</dbReference>
<protein>
    <recommendedName>
        <fullName evidence="3">Phytanoyl-CoA dioxygenase</fullName>
    </recommendedName>
</protein>
<proteinExistence type="predicted"/>
<dbReference type="GO" id="GO:0016706">
    <property type="term" value="F:2-oxoglutarate-dependent dioxygenase activity"/>
    <property type="evidence" value="ECO:0007669"/>
    <property type="project" value="UniProtKB-ARBA"/>
</dbReference>
<name>A0A846MCI5_9SPHN</name>
<dbReference type="EMBL" id="JAASQR010000004">
    <property type="protein sequence ID" value="NIJ17874.1"/>
    <property type="molecule type" value="Genomic_DNA"/>
</dbReference>
<evidence type="ECO:0008006" key="3">
    <source>
        <dbReference type="Google" id="ProtNLM"/>
    </source>
</evidence>